<dbReference type="Gene3D" id="3.40.50.300">
    <property type="entry name" value="P-loop containing nucleotide triphosphate hydrolases"/>
    <property type="match status" value="2"/>
</dbReference>
<dbReference type="CDD" id="cd01127">
    <property type="entry name" value="TrwB_TraG_TraD_VirD4"/>
    <property type="match status" value="1"/>
</dbReference>
<gene>
    <name evidence="3" type="ORF">Q4Q35_05830</name>
</gene>
<dbReference type="InterPro" id="IPR008571">
    <property type="entry name" value="HerA-like"/>
</dbReference>
<dbReference type="PANTHER" id="PTHR42957:SF1">
    <property type="entry name" value="HELICASE MJ1565-RELATED"/>
    <property type="match status" value="1"/>
</dbReference>
<evidence type="ECO:0000313" key="4">
    <source>
        <dbReference type="Proteomes" id="UP001176883"/>
    </source>
</evidence>
<proteinExistence type="predicted"/>
<feature type="domain" description="Helicase HerA central" evidence="1">
    <location>
        <begin position="378"/>
        <end position="527"/>
    </location>
</feature>
<evidence type="ECO:0000313" key="3">
    <source>
        <dbReference type="EMBL" id="MDO5969320.1"/>
    </source>
</evidence>
<dbReference type="Pfam" id="PF01935">
    <property type="entry name" value="DUF87"/>
    <property type="match status" value="1"/>
</dbReference>
<protein>
    <submittedName>
        <fullName evidence="3">Type IV secretion system DNA-binding domain-containing protein</fullName>
    </submittedName>
</protein>
<dbReference type="RefSeq" id="WP_303277009.1">
    <property type="nucleotide sequence ID" value="NZ_JAUOEK010000069.1"/>
</dbReference>
<sequence>MSLTASEQATLYFYEWEYRNRGYYHFDTPIDIEPPYLPFQHRTYTNPVIDDGRIPGLFTSIRKLIIPQQKEEKQENENLSIDPSFLKFDEQPTLVGFSISFPQGQEILPLRNIELLNMLSFTTHLVSFELVGIEDTITLQIVCSNLDSNRVRSHLKAYFPAIIIRNCDIKDFGFNLNQDIAIADFGVHDEFMRSIHTSESFSIDPLTSIIATLDSLEQGDIAVFQILFKGITSPLAKDITNAVSDGDGGSFFSDAPEMPKCADDKISAPLFSVVMRIGTQGVNDNRSHYLATELARSITSISHSGYNKLIPLSNEGYAYDFHEYNLRNRLSNRLGFILNSKELNTFVHYPNKTVVSNKLGLGNEKTKRQSNASLSGIYIGTNIHLEQEFPVYLDTESRLSHTHIIGATGVGKSTLIANMMLADIEQNRGCAIFDPHGDICDDILKRIPEHRKDDVIIIDPSDSEHPIGFNLLEAHTEPEKIVLSSDLVSAFKRHATAWGDNMTAVLQNAVNTILESIRGGTIIELKRFLIEESFRNEYLTSVDDPSLHYYWQNEYPMVRKGIAPLLTRIDTFLRPKLVRYMLAQKQGVDISQCLAENKIVLLKLSQGLIGEHNSYLLGSLFLAKFNQAALSRQGQSKDERTPYMLYLDEFQNFITPSIEKILSGTRKYGLGLTIAHQELGQIQDLSLLNSVISNPKIRICFRLGDSDAKRLESGFSYFEQTDLQSLERGEVIMRIGSSSNDFNLLTNPLREINTDYSQTIIASVRKQYGTPKEQVKDLLFSMLPSLKTPSFKKKTQIKEKSIISNETVKEVPELKPKSLPSTIPDDVKNKLIKEENESLEIRSHTYLQSMIKKLGQDRNYIATTEYPTKDGGRIDIVLEKDGLKIGFEISETNKPSYEVKNIKKCLKAGCIPVVMVSKNKKQLDAIEKLTFQELSTKDKALVQFIQPDEIPKILDSFAFQPQKQEEMVKGFRIVTEFENEESSQIKNIKSRLNKLFKRKK</sequence>
<comment type="caution">
    <text evidence="3">The sequence shown here is derived from an EMBL/GenBank/DDBJ whole genome shotgun (WGS) entry which is preliminary data.</text>
</comment>
<keyword evidence="4" id="KW-1185">Reference proteome</keyword>
<accession>A0ABT8W864</accession>
<evidence type="ECO:0000259" key="2">
    <source>
        <dbReference type="Pfam" id="PF12696"/>
    </source>
</evidence>
<organism evidence="3 4">
    <name type="scientific">Flavivirga aquimarina</name>
    <dbReference type="NCBI Taxonomy" id="2027862"/>
    <lineage>
        <taxon>Bacteria</taxon>
        <taxon>Pseudomonadati</taxon>
        <taxon>Bacteroidota</taxon>
        <taxon>Flavobacteriia</taxon>
        <taxon>Flavobacteriales</taxon>
        <taxon>Flavobacteriaceae</taxon>
        <taxon>Flavivirga</taxon>
    </lineage>
</organism>
<dbReference type="SUPFAM" id="SSF52540">
    <property type="entry name" value="P-loop containing nucleoside triphosphate hydrolases"/>
    <property type="match status" value="1"/>
</dbReference>
<name>A0ABT8W864_9FLAO</name>
<dbReference type="Pfam" id="PF12696">
    <property type="entry name" value="TraG-D_C"/>
    <property type="match status" value="1"/>
</dbReference>
<keyword evidence="3" id="KW-0238">DNA-binding</keyword>
<dbReference type="Proteomes" id="UP001176883">
    <property type="component" value="Unassembled WGS sequence"/>
</dbReference>
<dbReference type="InterPro" id="IPR002789">
    <property type="entry name" value="HerA_central"/>
</dbReference>
<reference evidence="3" key="1">
    <citation type="submission" date="2023-07" db="EMBL/GenBank/DDBJ databases">
        <title>Two novel species in the genus Flavivirga.</title>
        <authorList>
            <person name="Kwon K."/>
        </authorList>
    </citation>
    <scope>NUCLEOTIDE SEQUENCE</scope>
    <source>
        <strain evidence="3">KCTC 52353</strain>
    </source>
</reference>
<evidence type="ECO:0000259" key="1">
    <source>
        <dbReference type="Pfam" id="PF01935"/>
    </source>
</evidence>
<feature type="domain" description="TraD/TraG TraM recognition site" evidence="2">
    <location>
        <begin position="643"/>
        <end position="706"/>
    </location>
</feature>
<dbReference type="EMBL" id="JAUOEK010000069">
    <property type="protein sequence ID" value="MDO5969320.1"/>
    <property type="molecule type" value="Genomic_DNA"/>
</dbReference>
<dbReference type="GO" id="GO:0003677">
    <property type="term" value="F:DNA binding"/>
    <property type="evidence" value="ECO:0007669"/>
    <property type="project" value="UniProtKB-KW"/>
</dbReference>
<dbReference type="PANTHER" id="PTHR42957">
    <property type="entry name" value="HELICASE MJ1565-RELATED"/>
    <property type="match status" value="1"/>
</dbReference>
<dbReference type="InterPro" id="IPR032689">
    <property type="entry name" value="TraG-D_C"/>
</dbReference>
<dbReference type="InterPro" id="IPR027417">
    <property type="entry name" value="P-loop_NTPase"/>
</dbReference>